<feature type="region of interest" description="Disordered" evidence="1">
    <location>
        <begin position="258"/>
        <end position="346"/>
    </location>
</feature>
<proteinExistence type="predicted"/>
<evidence type="ECO:0000313" key="4">
    <source>
        <dbReference type="Proteomes" id="UP000003597"/>
    </source>
</evidence>
<keyword evidence="2" id="KW-1133">Transmembrane helix</keyword>
<feature type="compositionally biased region" description="Low complexity" evidence="1">
    <location>
        <begin position="301"/>
        <end position="312"/>
    </location>
</feature>
<feature type="compositionally biased region" description="Basic and acidic residues" evidence="1">
    <location>
        <begin position="337"/>
        <end position="346"/>
    </location>
</feature>
<dbReference type="Proteomes" id="UP000003597">
    <property type="component" value="Unassembled WGS sequence"/>
</dbReference>
<comment type="caution">
    <text evidence="3">The sequence shown here is derived from an EMBL/GenBank/DDBJ whole genome shotgun (WGS) entry which is preliminary data.</text>
</comment>
<dbReference type="InterPro" id="IPR010380">
    <property type="entry name" value="DUF975"/>
</dbReference>
<keyword evidence="2" id="KW-0472">Membrane</keyword>
<feature type="transmembrane region" description="Helical" evidence="2">
    <location>
        <begin position="160"/>
        <end position="182"/>
    </location>
</feature>
<keyword evidence="4" id="KW-1185">Reference proteome</keyword>
<dbReference type="PANTHER" id="PTHR40076">
    <property type="entry name" value="MEMBRANE PROTEIN-RELATED"/>
    <property type="match status" value="1"/>
</dbReference>
<gene>
    <name evidence="3" type="ORF">HMPREF0557_01332</name>
</gene>
<evidence type="ECO:0000256" key="1">
    <source>
        <dbReference type="SAM" id="MobiDB-lite"/>
    </source>
</evidence>
<feature type="transmembrane region" description="Helical" evidence="2">
    <location>
        <begin position="90"/>
        <end position="114"/>
    </location>
</feature>
<keyword evidence="2" id="KW-0812">Transmembrane</keyword>
<dbReference type="AlphaFoldDB" id="A0AB72Z9U1"/>
<feature type="compositionally biased region" description="Basic and acidic residues" evidence="1">
    <location>
        <begin position="261"/>
        <end position="274"/>
    </location>
</feature>
<evidence type="ECO:0000313" key="3">
    <source>
        <dbReference type="EMBL" id="EHN61668.1"/>
    </source>
</evidence>
<sequence>MMTISQVKQTAKESLRGNWGIAIGIFVLAWLIETVGGGVLGWIPVVGWIALFLLTGPLYTGVAWVYLAISRREQPDVAYMFSGFKQFGRTFLAYLLISIFTFLWSLLLIVPGIIKTYSYSQTFFILRDNPNISALDAITESRHMMNGHKGRLFGLSLTFLLWYLIPLAVAIAGTVIVAGGMATTSYTADPAEVITALAAGATFGGLVLILASWLLTLGISLYVYPYLITSIAVFYDDLYAASEGTYTEETVIVEEEIDPFGTRETDPFVEDTHPEGFGPETKVEPETPEVPKAPETKVEPEAPVTPETTIEPETPEVPEAPETKEAPETPETPEAPEAPKDNNEPK</sequence>
<protein>
    <recommendedName>
        <fullName evidence="5">DUF975 family protein</fullName>
    </recommendedName>
</protein>
<dbReference type="Pfam" id="PF06161">
    <property type="entry name" value="DUF975"/>
    <property type="match status" value="1"/>
</dbReference>
<reference evidence="3 4" key="1">
    <citation type="submission" date="2011-08" db="EMBL/GenBank/DDBJ databases">
        <authorList>
            <person name="Weinstock G."/>
            <person name="Sodergren E."/>
            <person name="Clifton S."/>
            <person name="Fulton L."/>
            <person name="Fulton B."/>
            <person name="Courtney L."/>
            <person name="Fronick C."/>
            <person name="Harrison M."/>
            <person name="Strong C."/>
            <person name="Farmer C."/>
            <person name="Delahaunty K."/>
            <person name="Markovic C."/>
            <person name="Hall O."/>
            <person name="Minx P."/>
            <person name="Tomlinson C."/>
            <person name="Mitreva M."/>
            <person name="Hou S."/>
            <person name="Chen J."/>
            <person name="Wollam A."/>
            <person name="Pepin K.H."/>
            <person name="Johnson M."/>
            <person name="Bhonagiri V."/>
            <person name="Zhang X."/>
            <person name="Suruliraj S."/>
            <person name="Warren W."/>
            <person name="Chinwalla A."/>
            <person name="Mardis E.R."/>
            <person name="Wilson R.K."/>
        </authorList>
    </citation>
    <scope>NUCLEOTIDE SEQUENCE [LARGE SCALE GENOMIC DNA]</scope>
    <source>
        <strain evidence="3 4">ATCC 33091</strain>
    </source>
</reference>
<feature type="transmembrane region" description="Helical" evidence="2">
    <location>
        <begin position="49"/>
        <end position="69"/>
    </location>
</feature>
<accession>A0AB72Z9U1</accession>
<evidence type="ECO:0000256" key="2">
    <source>
        <dbReference type="SAM" id="Phobius"/>
    </source>
</evidence>
<name>A0AB72Z9U1_LISIO</name>
<dbReference type="EMBL" id="AGCN01000030">
    <property type="protein sequence ID" value="EHN61668.1"/>
    <property type="molecule type" value="Genomic_DNA"/>
</dbReference>
<evidence type="ECO:0008006" key="5">
    <source>
        <dbReference type="Google" id="ProtNLM"/>
    </source>
</evidence>
<dbReference type="PANTHER" id="PTHR40076:SF1">
    <property type="entry name" value="MEMBRANE PROTEIN"/>
    <property type="match status" value="1"/>
</dbReference>
<organism evidence="3 4">
    <name type="scientific">Listeria innocua ATCC 33091</name>
    <dbReference type="NCBI Taxonomy" id="1002366"/>
    <lineage>
        <taxon>Bacteria</taxon>
        <taxon>Bacillati</taxon>
        <taxon>Bacillota</taxon>
        <taxon>Bacilli</taxon>
        <taxon>Bacillales</taxon>
        <taxon>Listeriaceae</taxon>
        <taxon>Listeria</taxon>
    </lineage>
</organism>
<feature type="transmembrane region" description="Helical" evidence="2">
    <location>
        <begin position="21"/>
        <end position="43"/>
    </location>
</feature>
<feature type="transmembrane region" description="Helical" evidence="2">
    <location>
        <begin position="194"/>
        <end position="224"/>
    </location>
</feature>